<dbReference type="AlphaFoldDB" id="A0A8K0JLN3"/>
<comment type="caution">
    <text evidence="2">The sequence shown here is derived from an EMBL/GenBank/DDBJ whole genome shotgun (WGS) entry which is preliminary data.</text>
</comment>
<evidence type="ECO:0000313" key="2">
    <source>
        <dbReference type="EMBL" id="KAG7553631.1"/>
    </source>
</evidence>
<keyword evidence="3" id="KW-1185">Reference proteome</keyword>
<evidence type="ECO:0000256" key="1">
    <source>
        <dbReference type="SAM" id="MobiDB-lite"/>
    </source>
</evidence>
<dbReference type="PANTHER" id="PTHR46579:SF1">
    <property type="entry name" value="F5_8 TYPE C DOMAIN-CONTAINING PROTEIN"/>
    <property type="match status" value="1"/>
</dbReference>
<reference evidence="2" key="1">
    <citation type="submission" date="2020-04" db="EMBL/GenBank/DDBJ databases">
        <title>Analysis of mating type loci in Filobasidium floriforme.</title>
        <authorList>
            <person name="Nowrousian M."/>
        </authorList>
    </citation>
    <scope>NUCLEOTIDE SEQUENCE</scope>
    <source>
        <strain evidence="2">CBS 6242</strain>
    </source>
</reference>
<gene>
    <name evidence="2" type="ORF">FFLO_02986</name>
</gene>
<dbReference type="Proteomes" id="UP000812966">
    <property type="component" value="Unassembled WGS sequence"/>
</dbReference>
<accession>A0A8K0JLN3</accession>
<evidence type="ECO:0000313" key="3">
    <source>
        <dbReference type="Proteomes" id="UP000812966"/>
    </source>
</evidence>
<sequence length="421" mass="47310">MVGAVSYAHNKHPCHQCGITLRQVNEESGYDWDNLPRYSPSEMVEAAFEHQHASAKRKAEIKSQYGVRYSPLVQLVGFQHSYACPVDPLHNSFLGIGKSLINMLFDNNLLEGLHFEDSRRDIFTAVFEEANYPGHLGRIPARVTRQFATNKRGKAGSALKADQWKRIVQLLPLALFMGFRAEDSDNIPGKKRRSDESEQTTDGPRRNRAEWYRLALLVTASLQVLHAHAISVTAAVGLLSLGQHLSINWHNSMHYAECVALYGPLTGFATWALERNNGTLSRVNHNGQERDVPTTLLRSWELEGGLCAMIANPAPDADEREIRALESLLSAPQYARGTLMIEEMRGVAADWRIRLPPPLQKGSLVDLNQRGAYEPLLEYMQAQYPNYGFVDMGDYLGDRPCLPVRSAGYRLYTHATYNGFK</sequence>
<dbReference type="EMBL" id="JABELV010000051">
    <property type="protein sequence ID" value="KAG7553631.1"/>
    <property type="molecule type" value="Genomic_DNA"/>
</dbReference>
<dbReference type="PANTHER" id="PTHR46579">
    <property type="entry name" value="F5/8 TYPE C DOMAIN-CONTAINING PROTEIN-RELATED"/>
    <property type="match status" value="1"/>
</dbReference>
<organism evidence="2 3">
    <name type="scientific">Filobasidium floriforme</name>
    <dbReference type="NCBI Taxonomy" id="5210"/>
    <lineage>
        <taxon>Eukaryota</taxon>
        <taxon>Fungi</taxon>
        <taxon>Dikarya</taxon>
        <taxon>Basidiomycota</taxon>
        <taxon>Agaricomycotina</taxon>
        <taxon>Tremellomycetes</taxon>
        <taxon>Filobasidiales</taxon>
        <taxon>Filobasidiaceae</taxon>
        <taxon>Filobasidium</taxon>
    </lineage>
</organism>
<name>A0A8K0JLN3_9TREE</name>
<proteinExistence type="predicted"/>
<protein>
    <submittedName>
        <fullName evidence="2">Uncharacterized protein</fullName>
    </submittedName>
</protein>
<feature type="region of interest" description="Disordered" evidence="1">
    <location>
        <begin position="186"/>
        <end position="205"/>
    </location>
</feature>